<name>A0ABR3A0K4_9AGAR</name>
<keyword evidence="3" id="KW-1185">Reference proteome</keyword>
<evidence type="ECO:0000256" key="1">
    <source>
        <dbReference type="SAM" id="MobiDB-lite"/>
    </source>
</evidence>
<feature type="compositionally biased region" description="Low complexity" evidence="1">
    <location>
        <begin position="134"/>
        <end position="145"/>
    </location>
</feature>
<comment type="caution">
    <text evidence="2">The sequence shown here is derived from an EMBL/GenBank/DDBJ whole genome shotgun (WGS) entry which is preliminary data.</text>
</comment>
<evidence type="ECO:0000313" key="2">
    <source>
        <dbReference type="EMBL" id="KAL0066856.1"/>
    </source>
</evidence>
<sequence>MPSYVELCKRDDPLTPDEALWIGAEKAMSIAKARENIRSSPETRQMSGWANGTTWPIEVFQSSRVEKIVNEALLWNIRRDPSSVAPTKEREIKPETVGATRKWGTTIGSKRKKRSLREGRVESSTQAPLPKCEPSVGTPSSTGSGANVPCPQTQAQVFTI</sequence>
<dbReference type="EMBL" id="JBBXMP010000031">
    <property type="protein sequence ID" value="KAL0066856.1"/>
    <property type="molecule type" value="Genomic_DNA"/>
</dbReference>
<organism evidence="2 3">
    <name type="scientific">Marasmius tenuissimus</name>
    <dbReference type="NCBI Taxonomy" id="585030"/>
    <lineage>
        <taxon>Eukaryota</taxon>
        <taxon>Fungi</taxon>
        <taxon>Dikarya</taxon>
        <taxon>Basidiomycota</taxon>
        <taxon>Agaricomycotina</taxon>
        <taxon>Agaricomycetes</taxon>
        <taxon>Agaricomycetidae</taxon>
        <taxon>Agaricales</taxon>
        <taxon>Marasmiineae</taxon>
        <taxon>Marasmiaceae</taxon>
        <taxon>Marasmius</taxon>
    </lineage>
</organism>
<protein>
    <submittedName>
        <fullName evidence="2">Uncharacterized protein</fullName>
    </submittedName>
</protein>
<reference evidence="2 3" key="1">
    <citation type="submission" date="2024-05" db="EMBL/GenBank/DDBJ databases">
        <title>A draft genome resource for the thread blight pathogen Marasmius tenuissimus strain MS-2.</title>
        <authorList>
            <person name="Yulfo-Soto G.E."/>
            <person name="Baruah I.K."/>
            <person name="Amoako-Attah I."/>
            <person name="Bukari Y."/>
            <person name="Meinhardt L.W."/>
            <person name="Bailey B.A."/>
            <person name="Cohen S.P."/>
        </authorList>
    </citation>
    <scope>NUCLEOTIDE SEQUENCE [LARGE SCALE GENOMIC DNA]</scope>
    <source>
        <strain evidence="2 3">MS-2</strain>
    </source>
</reference>
<feature type="compositionally biased region" description="Polar residues" evidence="1">
    <location>
        <begin position="150"/>
        <end position="160"/>
    </location>
</feature>
<gene>
    <name evidence="2" type="ORF">AAF712_006051</name>
</gene>
<accession>A0ABR3A0K4</accession>
<proteinExistence type="predicted"/>
<dbReference type="Proteomes" id="UP001437256">
    <property type="component" value="Unassembled WGS sequence"/>
</dbReference>
<feature type="region of interest" description="Disordered" evidence="1">
    <location>
        <begin position="83"/>
        <end position="160"/>
    </location>
</feature>
<evidence type="ECO:0000313" key="3">
    <source>
        <dbReference type="Proteomes" id="UP001437256"/>
    </source>
</evidence>
<feature type="compositionally biased region" description="Basic and acidic residues" evidence="1">
    <location>
        <begin position="83"/>
        <end position="94"/>
    </location>
</feature>